<evidence type="ECO:0000313" key="9">
    <source>
        <dbReference type="EMBL" id="KAK9029613.1"/>
    </source>
</evidence>
<evidence type="ECO:0000259" key="8">
    <source>
        <dbReference type="Pfam" id="PF00652"/>
    </source>
</evidence>
<keyword evidence="5" id="KW-0326">Glycosidase</keyword>
<dbReference type="Gene3D" id="2.80.10.50">
    <property type="match status" value="1"/>
</dbReference>
<dbReference type="InterPro" id="IPR029048">
    <property type="entry name" value="HSP70_C_sf"/>
</dbReference>
<dbReference type="InterPro" id="IPR043129">
    <property type="entry name" value="ATPase_NBD"/>
</dbReference>
<dbReference type="SUPFAM" id="SSF53067">
    <property type="entry name" value="Actin-like ATPase domain"/>
    <property type="match status" value="3"/>
</dbReference>
<reference evidence="9 10" key="1">
    <citation type="journal article" date="2024" name="G3 (Bethesda)">
        <title>Genome assembly of Hibiscus sabdariffa L. provides insights into metabolisms of medicinal natural products.</title>
        <authorList>
            <person name="Kim T."/>
        </authorList>
    </citation>
    <scope>NUCLEOTIDE SEQUENCE [LARGE SCALE GENOMIC DNA]</scope>
    <source>
        <strain evidence="9">TK-2024</strain>
        <tissue evidence="9">Old leaves</tissue>
    </source>
</reference>
<keyword evidence="10" id="KW-1185">Reference proteome</keyword>
<protein>
    <recommendedName>
        <fullName evidence="11">Mannan endo-1,4-beta-mannosidase</fullName>
    </recommendedName>
</protein>
<dbReference type="InterPro" id="IPR013126">
    <property type="entry name" value="Hsp_70_fam"/>
</dbReference>
<dbReference type="Gene3D" id="3.20.20.80">
    <property type="entry name" value="Glycosidases"/>
    <property type="match status" value="1"/>
</dbReference>
<dbReference type="PRINTS" id="PR00301">
    <property type="entry name" value="HEATSHOCK70"/>
</dbReference>
<dbReference type="Gene3D" id="3.30.420.40">
    <property type="match status" value="4"/>
</dbReference>
<dbReference type="EMBL" id="JBBPBN010000011">
    <property type="protein sequence ID" value="KAK9029613.1"/>
    <property type="molecule type" value="Genomic_DNA"/>
</dbReference>
<keyword evidence="2" id="KW-0547">Nucleotide-binding</keyword>
<dbReference type="SUPFAM" id="SSF50370">
    <property type="entry name" value="Ricin B-like lectins"/>
    <property type="match status" value="1"/>
</dbReference>
<keyword evidence="3" id="KW-0378">Hydrolase</keyword>
<evidence type="ECO:0000313" key="10">
    <source>
        <dbReference type="Proteomes" id="UP001396334"/>
    </source>
</evidence>
<evidence type="ECO:0000256" key="4">
    <source>
        <dbReference type="ARBA" id="ARBA00022840"/>
    </source>
</evidence>
<comment type="similarity">
    <text evidence="1">Belongs to the glycosyl hydrolase 5 (cellulase A) family.</text>
</comment>
<dbReference type="InterPro" id="IPR000772">
    <property type="entry name" value="Ricin_B_lectin"/>
</dbReference>
<dbReference type="InterPro" id="IPR017853">
    <property type="entry name" value="GH"/>
</dbReference>
<organism evidence="9 10">
    <name type="scientific">Hibiscus sabdariffa</name>
    <name type="common">roselle</name>
    <dbReference type="NCBI Taxonomy" id="183260"/>
    <lineage>
        <taxon>Eukaryota</taxon>
        <taxon>Viridiplantae</taxon>
        <taxon>Streptophyta</taxon>
        <taxon>Embryophyta</taxon>
        <taxon>Tracheophyta</taxon>
        <taxon>Spermatophyta</taxon>
        <taxon>Magnoliopsida</taxon>
        <taxon>eudicotyledons</taxon>
        <taxon>Gunneridae</taxon>
        <taxon>Pentapetalae</taxon>
        <taxon>rosids</taxon>
        <taxon>malvids</taxon>
        <taxon>Malvales</taxon>
        <taxon>Malvaceae</taxon>
        <taxon>Malvoideae</taxon>
        <taxon>Hibiscus</taxon>
    </lineage>
</organism>
<dbReference type="Proteomes" id="UP001396334">
    <property type="component" value="Unassembled WGS sequence"/>
</dbReference>
<dbReference type="Pfam" id="PF00012">
    <property type="entry name" value="HSP70"/>
    <property type="match status" value="2"/>
</dbReference>
<name>A0ABR2SWH1_9ROSI</name>
<dbReference type="Pfam" id="PF00652">
    <property type="entry name" value="Ricin_B_lectin"/>
    <property type="match status" value="1"/>
</dbReference>
<dbReference type="InterPro" id="IPR001547">
    <property type="entry name" value="Glyco_hydro_5"/>
</dbReference>
<proteinExistence type="inferred from homology"/>
<dbReference type="InterPro" id="IPR035992">
    <property type="entry name" value="Ricin_B-like_lectins"/>
</dbReference>
<dbReference type="SUPFAM" id="SSF51445">
    <property type="entry name" value="(Trans)glycosidases"/>
    <property type="match status" value="1"/>
</dbReference>
<comment type="caution">
    <text evidence="9">The sequence shown here is derived from an EMBL/GenBank/DDBJ whole genome shotgun (WGS) entry which is preliminary data.</text>
</comment>
<feature type="domain" description="Glycoside hydrolase family 5" evidence="7">
    <location>
        <begin position="574"/>
        <end position="661"/>
    </location>
</feature>
<evidence type="ECO:0000256" key="3">
    <source>
        <dbReference type="ARBA" id="ARBA00022801"/>
    </source>
</evidence>
<evidence type="ECO:0000256" key="5">
    <source>
        <dbReference type="ARBA" id="ARBA00023295"/>
    </source>
</evidence>
<dbReference type="Gene3D" id="3.30.30.30">
    <property type="match status" value="1"/>
</dbReference>
<dbReference type="Pfam" id="PF00150">
    <property type="entry name" value="Cellulase"/>
    <property type="match status" value="1"/>
</dbReference>
<keyword evidence="4" id="KW-0067">ATP-binding</keyword>
<dbReference type="Gene3D" id="3.90.640.10">
    <property type="entry name" value="Actin, Chain A, domain 4"/>
    <property type="match status" value="2"/>
</dbReference>
<evidence type="ECO:0008006" key="11">
    <source>
        <dbReference type="Google" id="ProtNLM"/>
    </source>
</evidence>
<dbReference type="SUPFAM" id="SSF100934">
    <property type="entry name" value="Heat shock protein 70kD (HSP70), C-terminal subdomain"/>
    <property type="match status" value="1"/>
</dbReference>
<evidence type="ECO:0000256" key="2">
    <source>
        <dbReference type="ARBA" id="ARBA00022741"/>
    </source>
</evidence>
<sequence length="869" mass="98296">MGFLLMRKTYHIFSFDPGGALIIALGQGNADVKGVIGRGLSDASVQTDIKLWPFKVISRPNDKLVMMVNYKSGEIFSMVSIKMSEIIEVYLSFTAKKDMVILPAYFNDSHIHQVTKDVGIIVGLNVMHFINEHMVVAISYSLDKKAISVATKKILLSDFGDGTLDVSFIIEECILKVKAIAKDTHFSSDDFDNRMANHFVHEFKRKNKEDINGNLKVFRRLRTTCKRTERTLLSTAQTIIVIYSLYEGIDFSPITRARLEELNMDLFRTSMELAEKRLRKTKIDKCHVHDVVPVEGFTRILKVQQLFHDFFNRKGLCKNMILNEIVAYGATIQVVILSGEGNEKVQDLLLLDITLLSLGLKTAGAIMIALILRNTTIPTKEQELSTDKQSCVLIQEYEGNSLERFEELNIDIFRKCLETIEKCLRDAKMDKSRVDDVVLEGDSIRILKMQQLLYDFFNEKEFCKNINYDKAATYGVAVQAAIFSAERNTTDNHMYTKKIKDVIEQVIRWLDNNLLAGGDEFEDKLTESESICNMTIQSVRWLDNNMTESKSLGRYRQRLGSFIQDQGVKLTFSGKLVYEAHWYGFSDGQTTWLDDNPNEVCGRVATYMMRTSGYLVDQGYPLFIGEFGIDQSGSNVNGNRYMSCFLGVAAELDLDWALWTLVGSYYTRAGVVGLNEHYGAMDYNWCGARNSSFIQRILSLQSPFRDPGLSEAKPHKVIYHPLTGLCITRKSLAHPLRLGPCTDSYPWSYTPHKTLLVQGTQFCLQTDASGTSVKLGIFCTGSNSKWEMISDSKMHLSAKLRDGKSICLDVVSDNTIIANRCKCISKDKTRDPWSQWFKLVDSTRSSTGVQRSLSQPLPGKGLAPNHLID</sequence>
<evidence type="ECO:0000256" key="1">
    <source>
        <dbReference type="ARBA" id="ARBA00005641"/>
    </source>
</evidence>
<accession>A0ABR2SWH1</accession>
<dbReference type="PANTHER" id="PTHR19375">
    <property type="entry name" value="HEAT SHOCK PROTEIN 70KDA"/>
    <property type="match status" value="1"/>
</dbReference>
<feature type="domain" description="Ricin B lectin" evidence="8">
    <location>
        <begin position="719"/>
        <end position="821"/>
    </location>
</feature>
<gene>
    <name evidence="9" type="ORF">V6N11_026723</name>
</gene>
<feature type="region of interest" description="Disordered" evidence="6">
    <location>
        <begin position="849"/>
        <end position="869"/>
    </location>
</feature>
<evidence type="ECO:0000256" key="6">
    <source>
        <dbReference type="SAM" id="MobiDB-lite"/>
    </source>
</evidence>
<dbReference type="Gene3D" id="1.20.1270.10">
    <property type="match status" value="1"/>
</dbReference>
<evidence type="ECO:0000259" key="7">
    <source>
        <dbReference type="Pfam" id="PF00150"/>
    </source>
</evidence>